<evidence type="ECO:0000313" key="4">
    <source>
        <dbReference type="Proteomes" id="UP000199268"/>
    </source>
</evidence>
<feature type="domain" description="MucBP" evidence="2">
    <location>
        <begin position="11"/>
        <end position="44"/>
    </location>
</feature>
<name>A0A1C3ZDF0_9LACO</name>
<organism evidence="3 4">
    <name type="scientific">Weissella bombi</name>
    <dbReference type="NCBI Taxonomy" id="1505725"/>
    <lineage>
        <taxon>Bacteria</taxon>
        <taxon>Bacillati</taxon>
        <taxon>Bacillota</taxon>
        <taxon>Bacilli</taxon>
        <taxon>Lactobacillales</taxon>
        <taxon>Lactobacillaceae</taxon>
        <taxon>Weissella</taxon>
    </lineage>
</organism>
<dbReference type="AlphaFoldDB" id="A0A1C3ZDF0"/>
<dbReference type="Proteomes" id="UP000199268">
    <property type="component" value="Unassembled WGS sequence"/>
</dbReference>
<gene>
    <name evidence="3" type="ORF">GA0061074_101437</name>
</gene>
<dbReference type="Pfam" id="PF06458">
    <property type="entry name" value="MucBP"/>
    <property type="match status" value="1"/>
</dbReference>
<sequence>MINGFINQGYKLHGNVGDSFISHDKQIPGYKLVKTPVDGIMTNEYLSNNEQITLANGNISNNLQQNKTQKDVQAIYYQRQV</sequence>
<evidence type="ECO:0000313" key="3">
    <source>
        <dbReference type="EMBL" id="SCB80328.1"/>
    </source>
</evidence>
<accession>A0A1C3ZDF0</accession>
<evidence type="ECO:0000256" key="1">
    <source>
        <dbReference type="ARBA" id="ARBA00022737"/>
    </source>
</evidence>
<keyword evidence="1" id="KW-0677">Repeat</keyword>
<dbReference type="InterPro" id="IPR009459">
    <property type="entry name" value="MucBP_dom"/>
</dbReference>
<dbReference type="EMBL" id="FMAO01000001">
    <property type="protein sequence ID" value="SCB80328.1"/>
    <property type="molecule type" value="Genomic_DNA"/>
</dbReference>
<proteinExistence type="predicted"/>
<protein>
    <recommendedName>
        <fullName evidence="2">MucBP domain-containing protein</fullName>
    </recommendedName>
</protein>
<dbReference type="STRING" id="1505725.GA0061074_101437"/>
<evidence type="ECO:0000259" key="2">
    <source>
        <dbReference type="Pfam" id="PF06458"/>
    </source>
</evidence>
<keyword evidence="4" id="KW-1185">Reference proteome</keyword>
<reference evidence="4" key="1">
    <citation type="submission" date="2016-08" db="EMBL/GenBank/DDBJ databases">
        <authorList>
            <person name="Varghese N."/>
            <person name="Submissions Spin"/>
        </authorList>
    </citation>
    <scope>NUCLEOTIDE SEQUENCE [LARGE SCALE GENOMIC DNA]</scope>
    <source>
        <strain evidence="4">R-53094</strain>
    </source>
</reference>